<dbReference type="InterPro" id="IPR011652">
    <property type="entry name" value="MORN_2"/>
</dbReference>
<keyword evidence="1" id="KW-1133">Transmembrane helix</keyword>
<evidence type="ECO:0008006" key="3">
    <source>
        <dbReference type="Google" id="ProtNLM"/>
    </source>
</evidence>
<proteinExistence type="predicted"/>
<keyword evidence="1" id="KW-0812">Transmembrane</keyword>
<sequence>MSEIEPGVIIAFIVGSVFLISLLSDFLFGKKDGPFESYYRSGQLKEKGTYKDGELEGLSELYYKNGQLSEKGTYKDGEPHGPFEGYSKNGQLEWKGTYNMGEECGEWIEDGETVTYDPCPPDLEDAV</sequence>
<dbReference type="EMBL" id="UINC01137354">
    <property type="protein sequence ID" value="SVD22639.1"/>
    <property type="molecule type" value="Genomic_DNA"/>
</dbReference>
<accession>A0A382TKJ9</accession>
<protein>
    <recommendedName>
        <fullName evidence="3">MORN repeat protein</fullName>
    </recommendedName>
</protein>
<dbReference type="AlphaFoldDB" id="A0A382TKJ9"/>
<dbReference type="Pfam" id="PF07661">
    <property type="entry name" value="MORN_2"/>
    <property type="match status" value="3"/>
</dbReference>
<name>A0A382TKJ9_9ZZZZ</name>
<keyword evidence="1" id="KW-0472">Membrane</keyword>
<dbReference type="Gene3D" id="3.90.930.1">
    <property type="match status" value="1"/>
</dbReference>
<gene>
    <name evidence="2" type="ORF">METZ01_LOCUS375493</name>
</gene>
<evidence type="ECO:0000313" key="2">
    <source>
        <dbReference type="EMBL" id="SVD22639.1"/>
    </source>
</evidence>
<dbReference type="SUPFAM" id="SSF82185">
    <property type="entry name" value="Histone H3 K4-specific methyltransferase SET7/9 N-terminal domain"/>
    <property type="match status" value="1"/>
</dbReference>
<feature type="transmembrane region" description="Helical" evidence="1">
    <location>
        <begin position="6"/>
        <end position="28"/>
    </location>
</feature>
<organism evidence="2">
    <name type="scientific">marine metagenome</name>
    <dbReference type="NCBI Taxonomy" id="408172"/>
    <lineage>
        <taxon>unclassified sequences</taxon>
        <taxon>metagenomes</taxon>
        <taxon>ecological metagenomes</taxon>
    </lineage>
</organism>
<reference evidence="2" key="1">
    <citation type="submission" date="2018-05" db="EMBL/GenBank/DDBJ databases">
        <authorList>
            <person name="Lanie J.A."/>
            <person name="Ng W.-L."/>
            <person name="Kazmierczak K.M."/>
            <person name="Andrzejewski T.M."/>
            <person name="Davidsen T.M."/>
            <person name="Wayne K.J."/>
            <person name="Tettelin H."/>
            <person name="Glass J.I."/>
            <person name="Rusch D."/>
            <person name="Podicherti R."/>
            <person name="Tsui H.-C.T."/>
            <person name="Winkler M.E."/>
        </authorList>
    </citation>
    <scope>NUCLEOTIDE SEQUENCE</scope>
</reference>
<evidence type="ECO:0000256" key="1">
    <source>
        <dbReference type="SAM" id="Phobius"/>
    </source>
</evidence>